<dbReference type="AlphaFoldDB" id="A0A0L6UR96"/>
<keyword evidence="3" id="KW-1185">Reference proteome</keyword>
<sequence>STSINLGADPSSTTSQKLSNARLPVLKAPGPDSNYLDWELVVMAYLEAANIDYVVTKPMPEKPPDSWKANNKFTEAIVSALKNEHTCRQSQLDALITVSLAKAKPSQTKHGGETSKKPRHCVFCNPNGHDLNNCYNTRRILNEHKANQKPRLDAKDPSKYLSTPAARAGKTTTTSLGDHADESDYSGSELEAKHLHPPLPFHVEVPWPRKALPLKL</sequence>
<feature type="compositionally biased region" description="Basic and acidic residues" evidence="1">
    <location>
        <begin position="145"/>
        <end position="158"/>
    </location>
</feature>
<feature type="region of interest" description="Disordered" evidence="1">
    <location>
        <begin position="145"/>
        <end position="189"/>
    </location>
</feature>
<organism evidence="2 3">
    <name type="scientific">Puccinia sorghi</name>
    <dbReference type="NCBI Taxonomy" id="27349"/>
    <lineage>
        <taxon>Eukaryota</taxon>
        <taxon>Fungi</taxon>
        <taxon>Dikarya</taxon>
        <taxon>Basidiomycota</taxon>
        <taxon>Pucciniomycotina</taxon>
        <taxon>Pucciniomycetes</taxon>
        <taxon>Pucciniales</taxon>
        <taxon>Pucciniaceae</taxon>
        <taxon>Puccinia</taxon>
    </lineage>
</organism>
<dbReference type="OrthoDB" id="2507454at2759"/>
<evidence type="ECO:0000256" key="1">
    <source>
        <dbReference type="SAM" id="MobiDB-lite"/>
    </source>
</evidence>
<comment type="caution">
    <text evidence="2">The sequence shown here is derived from an EMBL/GenBank/DDBJ whole genome shotgun (WGS) entry which is preliminary data.</text>
</comment>
<gene>
    <name evidence="2" type="ORF">VP01_4103g1</name>
</gene>
<feature type="non-terminal residue" evidence="2">
    <location>
        <position position="1"/>
    </location>
</feature>
<name>A0A0L6UR96_9BASI</name>
<dbReference type="VEuPathDB" id="FungiDB:VP01_4103g1"/>
<evidence type="ECO:0000313" key="3">
    <source>
        <dbReference type="Proteomes" id="UP000037035"/>
    </source>
</evidence>
<dbReference type="PANTHER" id="PTHR33246:SF51">
    <property type="entry name" value="MYB_SANT-LIKE DOMAIN-CONTAINING PROTEIN"/>
    <property type="match status" value="1"/>
</dbReference>
<protein>
    <submittedName>
        <fullName evidence="2">Uncharacterized protein</fullName>
    </submittedName>
</protein>
<proteinExistence type="predicted"/>
<reference evidence="2 3" key="1">
    <citation type="submission" date="2015-08" db="EMBL/GenBank/DDBJ databases">
        <title>Next Generation Sequencing and Analysis of the Genome of Puccinia sorghi L Schw, the Causal Agent of Maize Common Rust.</title>
        <authorList>
            <person name="Rochi L."/>
            <person name="Burguener G."/>
            <person name="Darino M."/>
            <person name="Turjanski A."/>
            <person name="Kreff E."/>
            <person name="Dieguez M.J."/>
            <person name="Sacco F."/>
        </authorList>
    </citation>
    <scope>NUCLEOTIDE SEQUENCE [LARGE SCALE GENOMIC DNA]</scope>
    <source>
        <strain evidence="2 3">RO10H11247</strain>
    </source>
</reference>
<dbReference type="EMBL" id="LAVV01009173">
    <property type="protein sequence ID" value="KNZ51073.1"/>
    <property type="molecule type" value="Genomic_DNA"/>
</dbReference>
<accession>A0A0L6UR96</accession>
<dbReference type="PANTHER" id="PTHR33246">
    <property type="entry name" value="CCHC-TYPE DOMAIN-CONTAINING PROTEIN"/>
    <property type="match status" value="1"/>
</dbReference>
<evidence type="ECO:0000313" key="2">
    <source>
        <dbReference type="EMBL" id="KNZ51073.1"/>
    </source>
</evidence>
<dbReference type="Proteomes" id="UP000037035">
    <property type="component" value="Unassembled WGS sequence"/>
</dbReference>